<comment type="caution">
    <text evidence="2">The sequence shown here is derived from an EMBL/GenBank/DDBJ whole genome shotgun (WGS) entry which is preliminary data.</text>
</comment>
<accession>A0A3E3K3W7</accession>
<reference evidence="2 3" key="1">
    <citation type="submission" date="2018-08" db="EMBL/GenBank/DDBJ databases">
        <title>A genome reference for cultivated species of the human gut microbiota.</title>
        <authorList>
            <person name="Zou Y."/>
            <person name="Xue W."/>
            <person name="Luo G."/>
        </authorList>
    </citation>
    <scope>NUCLEOTIDE SEQUENCE [LARGE SCALE GENOMIC DNA]</scope>
    <source>
        <strain evidence="2 3">AF37-2AT</strain>
    </source>
</reference>
<sequence>MPVVPIYLDIDEKTYAGVKAGVLELCGLAKNVDNKRVVKHIPAVADAAKEGASKAVDFIRVHQKGTIVVGSVFAIGSAVTGTVGYIAHRKQRKLNKQFGAALQEYLDSARNGTLTVEILDALIYSIEAIEKSSPKKNINLNISVAQFGDLINCIFDYTMRLAKANNINTQSINRPKYFTKKTADDLKYYLNMQKHIFEQVA</sequence>
<dbReference type="Proteomes" id="UP000261080">
    <property type="component" value="Unassembled WGS sequence"/>
</dbReference>
<dbReference type="EMBL" id="QVLX01000002">
    <property type="protein sequence ID" value="RGE88747.1"/>
    <property type="molecule type" value="Genomic_DNA"/>
</dbReference>
<evidence type="ECO:0000256" key="1">
    <source>
        <dbReference type="SAM" id="Phobius"/>
    </source>
</evidence>
<dbReference type="AlphaFoldDB" id="A0A3E3K3W7"/>
<evidence type="ECO:0000313" key="2">
    <source>
        <dbReference type="EMBL" id="RGE88747.1"/>
    </source>
</evidence>
<proteinExistence type="predicted"/>
<name>A0A3E3K3W7_9FIRM</name>
<dbReference type="OrthoDB" id="2086583at2"/>
<keyword evidence="1" id="KW-1133">Transmembrane helix</keyword>
<organism evidence="2 3">
    <name type="scientific">Sellimonas intestinalis</name>
    <dbReference type="NCBI Taxonomy" id="1653434"/>
    <lineage>
        <taxon>Bacteria</taxon>
        <taxon>Bacillati</taxon>
        <taxon>Bacillota</taxon>
        <taxon>Clostridia</taxon>
        <taxon>Lachnospirales</taxon>
        <taxon>Lachnospiraceae</taxon>
        <taxon>Sellimonas</taxon>
    </lineage>
</organism>
<keyword evidence="3" id="KW-1185">Reference proteome</keyword>
<keyword evidence="1" id="KW-0812">Transmembrane</keyword>
<evidence type="ECO:0000313" key="3">
    <source>
        <dbReference type="Proteomes" id="UP000261080"/>
    </source>
</evidence>
<keyword evidence="1" id="KW-0472">Membrane</keyword>
<gene>
    <name evidence="2" type="ORF">DW016_04280</name>
</gene>
<dbReference type="RefSeq" id="WP_117493322.1">
    <property type="nucleotide sequence ID" value="NZ_DBGAZR010000089.1"/>
</dbReference>
<protein>
    <submittedName>
        <fullName evidence="2">Uncharacterized protein</fullName>
    </submittedName>
</protein>
<feature type="transmembrane region" description="Helical" evidence="1">
    <location>
        <begin position="67"/>
        <end position="87"/>
    </location>
</feature>